<proteinExistence type="predicted"/>
<dbReference type="KEGG" id="glz:GLAREA_01401"/>
<dbReference type="OrthoDB" id="4664297at2759"/>
<dbReference type="Proteomes" id="UP000016922">
    <property type="component" value="Unassembled WGS sequence"/>
</dbReference>
<dbReference type="SUPFAM" id="SSF51197">
    <property type="entry name" value="Clavaminate synthase-like"/>
    <property type="match status" value="1"/>
</dbReference>
<dbReference type="GeneID" id="19460459"/>
<dbReference type="HOGENOM" id="CLU_053011_0_0_1"/>
<keyword evidence="2" id="KW-1185">Reference proteome</keyword>
<name>S3CJS7_GLAL2</name>
<evidence type="ECO:0000313" key="2">
    <source>
        <dbReference type="Proteomes" id="UP000016922"/>
    </source>
</evidence>
<dbReference type="RefSeq" id="XP_008086808.1">
    <property type="nucleotide sequence ID" value="XM_008088617.1"/>
</dbReference>
<sequence length="349" mass="39013">MGVLHPDAFKLTDADKQHFLEHGYIKVSGCFPPEAAEEFTANLWTRLGMSPTDKSTWTKERTNMPYHTHTLAADFAPKAWSAICQLLAPEDGGEQEGDERISGGDDDKWRSWSDGFIVNLGTPESEKKDIDNMDEDARLRNAGVWHVDGDFFVHYLDSPEQALLVIPLFTDIQSKGGATYENPAGLTPWFKPTDDATETREFFEALSADKDKLPTSSLVEATGKIGDVYLMHPLTLHSASENLLRIPRVITNPPVVLREPFNFDREDGRYSLVERKTLRELGMEGGLKGWAIEGGRRGWVSERMKRMEGGTEGGEGRGWGGKGELEWVVIVLVRKEKLVFTAVEEDTAN</sequence>
<dbReference type="EMBL" id="KE145371">
    <property type="protein sequence ID" value="EPE25489.1"/>
    <property type="molecule type" value="Genomic_DNA"/>
</dbReference>
<dbReference type="OMA" id="RPRFMAQ"/>
<organism evidence="1 2">
    <name type="scientific">Glarea lozoyensis (strain ATCC 20868 / MF5171)</name>
    <dbReference type="NCBI Taxonomy" id="1116229"/>
    <lineage>
        <taxon>Eukaryota</taxon>
        <taxon>Fungi</taxon>
        <taxon>Dikarya</taxon>
        <taxon>Ascomycota</taxon>
        <taxon>Pezizomycotina</taxon>
        <taxon>Leotiomycetes</taxon>
        <taxon>Helotiales</taxon>
        <taxon>Helotiaceae</taxon>
        <taxon>Glarea</taxon>
    </lineage>
</organism>
<reference evidence="1 2" key="1">
    <citation type="journal article" date="2013" name="BMC Genomics">
        <title>Genomics-driven discovery of the pneumocandin biosynthetic gene cluster in the fungus Glarea lozoyensis.</title>
        <authorList>
            <person name="Chen L."/>
            <person name="Yue Q."/>
            <person name="Zhang X."/>
            <person name="Xiang M."/>
            <person name="Wang C."/>
            <person name="Li S."/>
            <person name="Che Y."/>
            <person name="Ortiz-Lopez F.J."/>
            <person name="Bills G.F."/>
            <person name="Liu X."/>
            <person name="An Z."/>
        </authorList>
    </citation>
    <scope>NUCLEOTIDE SEQUENCE [LARGE SCALE GENOMIC DNA]</scope>
    <source>
        <strain evidence="2">ATCC 20868 / MF5171</strain>
    </source>
</reference>
<dbReference type="AlphaFoldDB" id="S3CJS7"/>
<evidence type="ECO:0000313" key="1">
    <source>
        <dbReference type="EMBL" id="EPE25489.1"/>
    </source>
</evidence>
<dbReference type="Gene3D" id="2.60.120.620">
    <property type="entry name" value="q2cbj1_9rhob like domain"/>
    <property type="match status" value="1"/>
</dbReference>
<gene>
    <name evidence="1" type="ORF">GLAREA_01401</name>
</gene>
<dbReference type="eggNOG" id="ENOG502QVG4">
    <property type="taxonomic scope" value="Eukaryota"/>
</dbReference>
<accession>S3CJS7</accession>
<protein>
    <submittedName>
        <fullName evidence="1">Clavaminate synthase-like protein</fullName>
    </submittedName>
</protein>